<keyword evidence="2" id="KW-0812">Transmembrane</keyword>
<feature type="transmembrane region" description="Helical" evidence="2">
    <location>
        <begin position="31"/>
        <end position="54"/>
    </location>
</feature>
<sequence>MSTDDTSQISDSATTTGGGPTRADRVRQVTVLIGAVVAIAGAAVGSGAAGGQAIQDAAGGALAADATVLAPDSPAFSIWSVIYAGLAVFAVYQALPAQATNDRLRSVSWWVLASMLLNAAWIGVIQGGWLWLSVVVIALLVAVLAVILVRLVRIPASGWFESLVTDGTVGLYLGWASVATLADVAATLTAEDIGTSADASIWGVVVLGAGTALAIAYAIFAAPRPTVAIAIGLAMAWGIGWISAGRFNGPLIDETVAVAAAVAAAVALVAPLVTVGMRRRG</sequence>
<organism evidence="3 4">
    <name type="scientific">Paraoerskovia marina</name>
    <dbReference type="NCBI Taxonomy" id="545619"/>
    <lineage>
        <taxon>Bacteria</taxon>
        <taxon>Bacillati</taxon>
        <taxon>Actinomycetota</taxon>
        <taxon>Actinomycetes</taxon>
        <taxon>Micrococcales</taxon>
        <taxon>Cellulomonadaceae</taxon>
        <taxon>Paraoerskovia</taxon>
    </lineage>
</organism>
<evidence type="ECO:0000256" key="2">
    <source>
        <dbReference type="SAM" id="Phobius"/>
    </source>
</evidence>
<dbReference type="Gene3D" id="1.20.1260.100">
    <property type="entry name" value="TspO/MBR protein"/>
    <property type="match status" value="1"/>
</dbReference>
<feature type="transmembrane region" description="Helical" evidence="2">
    <location>
        <begin position="130"/>
        <end position="149"/>
    </location>
</feature>
<feature type="transmembrane region" description="Helical" evidence="2">
    <location>
        <begin position="107"/>
        <end position="124"/>
    </location>
</feature>
<dbReference type="PANTHER" id="PTHR33802">
    <property type="entry name" value="SI:CH211-161H7.5-RELATED"/>
    <property type="match status" value="1"/>
</dbReference>
<dbReference type="AlphaFoldDB" id="A0A1H1QQ59"/>
<accession>A0A1H1QQ59</accession>
<feature type="transmembrane region" description="Helical" evidence="2">
    <location>
        <begin position="74"/>
        <end position="95"/>
    </location>
</feature>
<dbReference type="OrthoDB" id="5189031at2"/>
<feature type="transmembrane region" description="Helical" evidence="2">
    <location>
        <begin position="227"/>
        <end position="244"/>
    </location>
</feature>
<feature type="transmembrane region" description="Helical" evidence="2">
    <location>
        <begin position="200"/>
        <end position="220"/>
    </location>
</feature>
<dbReference type="STRING" id="545619.SAMN04489860_1144"/>
<dbReference type="EMBL" id="LT629776">
    <property type="protein sequence ID" value="SDS25526.1"/>
    <property type="molecule type" value="Genomic_DNA"/>
</dbReference>
<keyword evidence="2" id="KW-1133">Transmembrane helix</keyword>
<name>A0A1H1QQ59_9CELL</name>
<evidence type="ECO:0008006" key="5">
    <source>
        <dbReference type="Google" id="ProtNLM"/>
    </source>
</evidence>
<proteinExistence type="predicted"/>
<dbReference type="eggNOG" id="ENOG5031NX0">
    <property type="taxonomic scope" value="Bacteria"/>
</dbReference>
<reference evidence="3 4" key="1">
    <citation type="submission" date="2016-10" db="EMBL/GenBank/DDBJ databases">
        <authorList>
            <person name="de Groot N.N."/>
        </authorList>
    </citation>
    <scope>NUCLEOTIDE SEQUENCE [LARGE SCALE GENOMIC DNA]</scope>
    <source>
        <strain evidence="3 4">DSM 22126</strain>
    </source>
</reference>
<dbReference type="InterPro" id="IPR038330">
    <property type="entry name" value="TspO/MBR-related_sf"/>
</dbReference>
<keyword evidence="2" id="KW-0472">Membrane</keyword>
<dbReference type="PANTHER" id="PTHR33802:SF1">
    <property type="entry name" value="XK-RELATED PROTEIN"/>
    <property type="match status" value="1"/>
</dbReference>
<gene>
    <name evidence="3" type="ORF">SAMN04489860_1144</name>
</gene>
<keyword evidence="4" id="KW-1185">Reference proteome</keyword>
<evidence type="ECO:0000313" key="4">
    <source>
        <dbReference type="Proteomes" id="UP000185663"/>
    </source>
</evidence>
<protein>
    <recommendedName>
        <fullName evidence="5">TspO and MBR related proteins</fullName>
    </recommendedName>
</protein>
<feature type="region of interest" description="Disordered" evidence="1">
    <location>
        <begin position="1"/>
        <end position="22"/>
    </location>
</feature>
<dbReference type="Proteomes" id="UP000185663">
    <property type="component" value="Chromosome I"/>
</dbReference>
<feature type="transmembrane region" description="Helical" evidence="2">
    <location>
        <begin position="256"/>
        <end position="277"/>
    </location>
</feature>
<dbReference type="RefSeq" id="WP_083371899.1">
    <property type="nucleotide sequence ID" value="NZ_LT629776.1"/>
</dbReference>
<evidence type="ECO:0000256" key="1">
    <source>
        <dbReference type="SAM" id="MobiDB-lite"/>
    </source>
</evidence>
<feature type="compositionally biased region" description="Polar residues" evidence="1">
    <location>
        <begin position="1"/>
        <end position="15"/>
    </location>
</feature>
<evidence type="ECO:0000313" key="3">
    <source>
        <dbReference type="EMBL" id="SDS25526.1"/>
    </source>
</evidence>